<dbReference type="Proteomes" id="UP000277094">
    <property type="component" value="Unassembled WGS sequence"/>
</dbReference>
<sequence length="81" mass="9021">MTATTLSPLMAQLLLVALLASCVVLAAYSKWSLVREARGLEIHAHADGTVHEHFRGDAPHTHPTLAERHEELLSRVFRDRV</sequence>
<gene>
    <name evidence="1" type="ORF">EFL95_11880</name>
</gene>
<dbReference type="EMBL" id="RJSG01000002">
    <property type="protein sequence ID" value="RNL79661.1"/>
    <property type="molecule type" value="Genomic_DNA"/>
</dbReference>
<dbReference type="AlphaFoldDB" id="A0A3N0DVS1"/>
<comment type="caution">
    <text evidence="1">The sequence shown here is derived from an EMBL/GenBank/DDBJ whole genome shotgun (WGS) entry which is preliminary data.</text>
</comment>
<dbReference type="RefSeq" id="WP_123234164.1">
    <property type="nucleotide sequence ID" value="NZ_RJSG01000002.1"/>
</dbReference>
<name>A0A3N0DVS1_9ACTN</name>
<reference evidence="1 2" key="1">
    <citation type="submission" date="2018-11" db="EMBL/GenBank/DDBJ databases">
        <authorList>
            <person name="Li F."/>
        </authorList>
    </citation>
    <scope>NUCLEOTIDE SEQUENCE [LARGE SCALE GENOMIC DNA]</scope>
    <source>
        <strain evidence="1 2">KIS18-7</strain>
    </source>
</reference>
<organism evidence="1 2">
    <name type="scientific">Nocardioides marmorisolisilvae</name>
    <dbReference type="NCBI Taxonomy" id="1542737"/>
    <lineage>
        <taxon>Bacteria</taxon>
        <taxon>Bacillati</taxon>
        <taxon>Actinomycetota</taxon>
        <taxon>Actinomycetes</taxon>
        <taxon>Propionibacteriales</taxon>
        <taxon>Nocardioidaceae</taxon>
        <taxon>Nocardioides</taxon>
    </lineage>
</organism>
<accession>A0A3N0DVS1</accession>
<protein>
    <submittedName>
        <fullName evidence="1">Uncharacterized protein</fullName>
    </submittedName>
</protein>
<evidence type="ECO:0000313" key="2">
    <source>
        <dbReference type="Proteomes" id="UP000277094"/>
    </source>
</evidence>
<proteinExistence type="predicted"/>
<evidence type="ECO:0000313" key="1">
    <source>
        <dbReference type="EMBL" id="RNL79661.1"/>
    </source>
</evidence>
<keyword evidence="2" id="KW-1185">Reference proteome</keyword>